<dbReference type="Proteomes" id="UP000199570">
    <property type="component" value="Unassembled WGS sequence"/>
</dbReference>
<keyword evidence="2" id="KW-1185">Reference proteome</keyword>
<dbReference type="RefSeq" id="WP_090322438.1">
    <property type="nucleotide sequence ID" value="NZ_FNKJ01000003.1"/>
</dbReference>
<evidence type="ECO:0000313" key="2">
    <source>
        <dbReference type="Proteomes" id="UP000199570"/>
    </source>
</evidence>
<reference evidence="2" key="1">
    <citation type="submission" date="2016-10" db="EMBL/GenBank/DDBJ databases">
        <authorList>
            <person name="Varghese N."/>
            <person name="Submissions S."/>
        </authorList>
    </citation>
    <scope>NUCLEOTIDE SEQUENCE [LARGE SCALE GENOMIC DNA]</scope>
    <source>
        <strain evidence="2">BS3775</strain>
    </source>
</reference>
<proteinExistence type="predicted"/>
<accession>A0A1H1FJQ6</accession>
<protein>
    <submittedName>
        <fullName evidence="1">Uncharacterized protein</fullName>
    </submittedName>
</protein>
<dbReference type="EMBL" id="FNKJ01000003">
    <property type="protein sequence ID" value="SDR01313.1"/>
    <property type="molecule type" value="Genomic_DNA"/>
</dbReference>
<evidence type="ECO:0000313" key="1">
    <source>
        <dbReference type="EMBL" id="SDR01313.1"/>
    </source>
</evidence>
<dbReference type="AlphaFoldDB" id="A0A1H1FJQ6"/>
<gene>
    <name evidence="1" type="ORF">SAMN04490195_2748</name>
</gene>
<name>A0A1H1FJQ6_9PSED</name>
<dbReference type="OrthoDB" id="9888292at2"/>
<sequence length="164" mass="18720">MTHTLIAFASALLIVMYWFVCRRRSLVHREKAADLLVAFFDKKGVSESDKDTAYFFFSFATSWFFLPFMTVLAIPVILGRTLSNRPLNSESGKEKDLVTDEIMKMYMFRNPITGAVCFLAFFVMASVAMLLGLFANRLRSIPSPSAVYMTTATKVYHPQRRHAH</sequence>
<organism evidence="1 2">
    <name type="scientific">Pseudomonas moorei</name>
    <dbReference type="NCBI Taxonomy" id="395599"/>
    <lineage>
        <taxon>Bacteria</taxon>
        <taxon>Pseudomonadati</taxon>
        <taxon>Pseudomonadota</taxon>
        <taxon>Gammaproteobacteria</taxon>
        <taxon>Pseudomonadales</taxon>
        <taxon>Pseudomonadaceae</taxon>
        <taxon>Pseudomonas</taxon>
    </lineage>
</organism>